<reference evidence="13 14" key="1">
    <citation type="submission" date="2016-10" db="EMBL/GenBank/DDBJ databases">
        <authorList>
            <person name="Varghese N."/>
            <person name="Submissions S."/>
        </authorList>
    </citation>
    <scope>NUCLEOTIDE SEQUENCE [LARGE SCALE GENOMIC DNA]</scope>
    <source>
        <strain evidence="13 14">DSM 13796</strain>
    </source>
</reference>
<evidence type="ECO:0000256" key="7">
    <source>
        <dbReference type="ARBA" id="ARBA00023145"/>
    </source>
</evidence>
<evidence type="ECO:0000256" key="6">
    <source>
        <dbReference type="ARBA" id="ARBA00023098"/>
    </source>
</evidence>
<comment type="cofactor">
    <cofactor evidence="1">
        <name>pyruvate</name>
        <dbReference type="ChEBI" id="CHEBI:15361"/>
    </cofactor>
</comment>
<evidence type="ECO:0000313" key="13">
    <source>
        <dbReference type="EMBL" id="SFQ19496.1"/>
    </source>
</evidence>
<evidence type="ECO:0000256" key="8">
    <source>
        <dbReference type="ARBA" id="ARBA00023209"/>
    </source>
</evidence>
<keyword evidence="9" id="KW-0456">Lyase</keyword>
<keyword evidence="11" id="KW-0670">Pyruvate</keyword>
<dbReference type="PANTHER" id="PTHR10067:SF6">
    <property type="entry name" value="PHOSPHATIDYLSERINE DECARBOXYLASE PROENZYME, MITOCHONDRIAL"/>
    <property type="match status" value="1"/>
</dbReference>
<keyword evidence="10" id="KW-1208">Phospholipid metabolism</keyword>
<keyword evidence="5" id="KW-0210">Decarboxylase</keyword>
<comment type="pathway">
    <text evidence="12">Phospholipid metabolism; phosphatidylethanolamine biosynthesis.</text>
</comment>
<name>A0A1I5WJB8_9BACI</name>
<evidence type="ECO:0000256" key="2">
    <source>
        <dbReference type="ARBA" id="ARBA00005189"/>
    </source>
</evidence>
<dbReference type="InterPro" id="IPR003817">
    <property type="entry name" value="PS_Dcarbxylase"/>
</dbReference>
<evidence type="ECO:0000256" key="9">
    <source>
        <dbReference type="ARBA" id="ARBA00023239"/>
    </source>
</evidence>
<evidence type="ECO:0000256" key="12">
    <source>
        <dbReference type="ARBA" id="ARBA00024326"/>
    </source>
</evidence>
<comment type="pathway">
    <text evidence="2">Lipid metabolism.</text>
</comment>
<dbReference type="Pfam" id="PF02666">
    <property type="entry name" value="PS_Dcarbxylase"/>
    <property type="match status" value="1"/>
</dbReference>
<keyword evidence="4" id="KW-0444">Lipid biosynthesis</keyword>
<keyword evidence="8" id="KW-0594">Phospholipid biosynthesis</keyword>
<evidence type="ECO:0000256" key="10">
    <source>
        <dbReference type="ARBA" id="ARBA00023264"/>
    </source>
</evidence>
<keyword evidence="6" id="KW-0443">Lipid metabolism</keyword>
<sequence>MKKILYQSFIELTNRPFTSKLIERFSCSPFSRKFIRSYAKLYNVKQEEMSKELNEYGTLHELFTRKLKDQARPFSLQKEVIISPVDGEIEQYGTLTNKTEMIVKEKPYSVKELVGNAYELQKYIGGTYFILYLSPSDYHRIHSPADADIMKTWTLGNKSYPVNQLGLKYGKAPLVKNYRKLTELAYNEHRFLLVKVGAMFVNSITMTHDEKSINKGDEIAYFSFGSTVILLFEKDSFVTDASIQKGQKVKVGQTLGRFQS</sequence>
<gene>
    <name evidence="13" type="ORF">SAMN02745910_00585</name>
</gene>
<dbReference type="GeneID" id="93709356"/>
<protein>
    <recommendedName>
        <fullName evidence="3">phosphatidylserine decarboxylase</fullName>
        <ecNumber evidence="3">4.1.1.65</ecNumber>
    </recommendedName>
</protein>
<dbReference type="Proteomes" id="UP000182762">
    <property type="component" value="Unassembled WGS sequence"/>
</dbReference>
<evidence type="ECO:0000256" key="3">
    <source>
        <dbReference type="ARBA" id="ARBA00012243"/>
    </source>
</evidence>
<evidence type="ECO:0000256" key="1">
    <source>
        <dbReference type="ARBA" id="ARBA00001928"/>
    </source>
</evidence>
<evidence type="ECO:0000256" key="5">
    <source>
        <dbReference type="ARBA" id="ARBA00022793"/>
    </source>
</evidence>
<evidence type="ECO:0000256" key="4">
    <source>
        <dbReference type="ARBA" id="ARBA00022516"/>
    </source>
</evidence>
<dbReference type="PANTHER" id="PTHR10067">
    <property type="entry name" value="PHOSPHATIDYLSERINE DECARBOXYLASE"/>
    <property type="match status" value="1"/>
</dbReference>
<dbReference type="NCBIfam" id="NF002853">
    <property type="entry name" value="PRK03140.1"/>
    <property type="match status" value="1"/>
</dbReference>
<dbReference type="EMBL" id="FOXX01000001">
    <property type="protein sequence ID" value="SFQ19496.1"/>
    <property type="molecule type" value="Genomic_DNA"/>
</dbReference>
<dbReference type="EC" id="4.1.1.65" evidence="3"/>
<keyword evidence="7" id="KW-0865">Zymogen</keyword>
<evidence type="ECO:0000313" key="14">
    <source>
        <dbReference type="Proteomes" id="UP000182762"/>
    </source>
</evidence>
<evidence type="ECO:0000256" key="11">
    <source>
        <dbReference type="ARBA" id="ARBA00023317"/>
    </source>
</evidence>
<dbReference type="InterPro" id="IPR033177">
    <property type="entry name" value="PSD-B"/>
</dbReference>
<dbReference type="RefSeq" id="WP_061802053.1">
    <property type="nucleotide sequence ID" value="NZ_FOXX01000001.1"/>
</dbReference>
<accession>A0A1I5WJB8</accession>
<organism evidence="13 14">
    <name type="scientific">Priestia endophytica DSM 13796</name>
    <dbReference type="NCBI Taxonomy" id="1121089"/>
    <lineage>
        <taxon>Bacteria</taxon>
        <taxon>Bacillati</taxon>
        <taxon>Bacillota</taxon>
        <taxon>Bacilli</taxon>
        <taxon>Bacillales</taxon>
        <taxon>Bacillaceae</taxon>
        <taxon>Priestia</taxon>
    </lineage>
</organism>
<comment type="caution">
    <text evidence="13">The sequence shown here is derived from an EMBL/GenBank/DDBJ whole genome shotgun (WGS) entry which is preliminary data.</text>
</comment>
<keyword evidence="14" id="KW-1185">Reference proteome</keyword>
<dbReference type="NCBIfam" id="TIGR00163">
    <property type="entry name" value="PS_decarb"/>
    <property type="match status" value="1"/>
</dbReference>
<proteinExistence type="predicted"/>